<accession>A0A4R5XR63</accession>
<proteinExistence type="predicted"/>
<evidence type="ECO:0000313" key="1">
    <source>
        <dbReference type="EMBL" id="TDL34054.1"/>
    </source>
</evidence>
<name>A0A4R5XR63_9MICC</name>
<evidence type="ECO:0000313" key="2">
    <source>
        <dbReference type="Proteomes" id="UP000294621"/>
    </source>
</evidence>
<gene>
    <name evidence="1" type="ORF">E2R57_16230</name>
</gene>
<sequence length="146" mass="15977">MAAAQGIYTWDSRSSSYSEIYARVRSWWELLPDGSNPLFVLVREFEATGVTAGSFAVLAEQFSRRSGTAQAVRCDLELAKVQEYPAPWDGLHVCTVTVQVVDESNNSRNAYAAPVTVMINCPPAVTAPTGRCAMVGFYATAERIVY</sequence>
<dbReference type="OrthoDB" id="4940728at2"/>
<organism evidence="1 2">
    <name type="scientific">Arthrobacter nitrophenolicus</name>
    <dbReference type="NCBI Taxonomy" id="683150"/>
    <lineage>
        <taxon>Bacteria</taxon>
        <taxon>Bacillati</taxon>
        <taxon>Actinomycetota</taxon>
        <taxon>Actinomycetes</taxon>
        <taxon>Micrococcales</taxon>
        <taxon>Micrococcaceae</taxon>
        <taxon>Arthrobacter</taxon>
    </lineage>
</organism>
<dbReference type="AlphaFoldDB" id="A0A4R5XR63"/>
<comment type="caution">
    <text evidence="1">The sequence shown here is derived from an EMBL/GenBank/DDBJ whole genome shotgun (WGS) entry which is preliminary data.</text>
</comment>
<dbReference type="Proteomes" id="UP000294621">
    <property type="component" value="Unassembled WGS sequence"/>
</dbReference>
<reference evidence="1 2" key="1">
    <citation type="submission" date="2019-03" db="EMBL/GenBank/DDBJ databases">
        <title>Genome Sequencing and Assembly of Various Microbes Isolated from Partially Reclaimed Soil and Acid Mine Drainage (AMD) Site.</title>
        <authorList>
            <person name="Steinbock B."/>
            <person name="Bechtold R."/>
            <person name="Sevigny J.L."/>
            <person name="Thomas D."/>
            <person name="Cuthill L.R."/>
            <person name="Aveiro Johannsen E.J."/>
            <person name="Thomas K."/>
            <person name="Ghosh A."/>
        </authorList>
    </citation>
    <scope>NUCLEOTIDE SEQUENCE [LARGE SCALE GENOMIC DNA]</scope>
    <source>
        <strain evidence="1 2">S-A1</strain>
    </source>
</reference>
<dbReference type="RefSeq" id="WP_133350788.1">
    <property type="nucleotide sequence ID" value="NZ_SMZQ01000009.1"/>
</dbReference>
<protein>
    <submittedName>
        <fullName evidence="1">Uncharacterized protein</fullName>
    </submittedName>
</protein>
<dbReference type="EMBL" id="SMZQ01000009">
    <property type="protein sequence ID" value="TDL34054.1"/>
    <property type="molecule type" value="Genomic_DNA"/>
</dbReference>